<dbReference type="OrthoDB" id="6064370at2759"/>
<keyword evidence="1" id="KW-0732">Signal</keyword>
<name>A0A9W3BEH2_BIOGL</name>
<sequence length="253" mass="28736">MSVLVITLIVFISAVSANPTGQLCDIYTKNVTEIVTKCLVNDSSNLLQALSNKESQIDVICNQLEKVSDLIYCIQEDIIDCLSYGEEMRSILPDKKRMLHGLKFICQHKEEIVDNDCMASTQLAHTQCLVSKLYILKQVQGEPNSNNIQPAICSMIKAQEECYDLFHGSCSRQLVDLAKEAYRKLFQVERCDPNHYISTENSNEAMKHLLRSILLPGRTYGRKYQKDELLFTLNTTPSRTEPNSEIKATEEAY</sequence>
<evidence type="ECO:0000313" key="2">
    <source>
        <dbReference type="Proteomes" id="UP001165740"/>
    </source>
</evidence>
<accession>A0A9W3BEH2</accession>
<keyword evidence="2" id="KW-1185">Reference proteome</keyword>
<feature type="chain" id="PRO_5040847853" evidence="1">
    <location>
        <begin position="18"/>
        <end position="253"/>
    </location>
</feature>
<dbReference type="RefSeq" id="XP_055897836.1">
    <property type="nucleotide sequence ID" value="XM_056041861.1"/>
</dbReference>
<proteinExistence type="predicted"/>
<gene>
    <name evidence="3" type="primary">LOC129928266</name>
</gene>
<feature type="signal peptide" evidence="1">
    <location>
        <begin position="1"/>
        <end position="17"/>
    </location>
</feature>
<dbReference type="AlphaFoldDB" id="A0A9W3BEH2"/>
<evidence type="ECO:0000256" key="1">
    <source>
        <dbReference type="SAM" id="SignalP"/>
    </source>
</evidence>
<dbReference type="GeneID" id="129928266"/>
<evidence type="ECO:0000313" key="3">
    <source>
        <dbReference type="RefSeq" id="XP_055897836.1"/>
    </source>
</evidence>
<protein>
    <submittedName>
        <fullName evidence="3">Uncharacterized protein LOC129928266</fullName>
    </submittedName>
</protein>
<reference evidence="3" key="1">
    <citation type="submission" date="2025-08" db="UniProtKB">
        <authorList>
            <consortium name="RefSeq"/>
        </authorList>
    </citation>
    <scope>IDENTIFICATION</scope>
</reference>
<dbReference type="Proteomes" id="UP001165740">
    <property type="component" value="Chromosome 9"/>
</dbReference>
<organism evidence="2 3">
    <name type="scientific">Biomphalaria glabrata</name>
    <name type="common">Bloodfluke planorb</name>
    <name type="synonym">Freshwater snail</name>
    <dbReference type="NCBI Taxonomy" id="6526"/>
    <lineage>
        <taxon>Eukaryota</taxon>
        <taxon>Metazoa</taxon>
        <taxon>Spiralia</taxon>
        <taxon>Lophotrochozoa</taxon>
        <taxon>Mollusca</taxon>
        <taxon>Gastropoda</taxon>
        <taxon>Heterobranchia</taxon>
        <taxon>Euthyneura</taxon>
        <taxon>Panpulmonata</taxon>
        <taxon>Hygrophila</taxon>
        <taxon>Lymnaeoidea</taxon>
        <taxon>Planorbidae</taxon>
        <taxon>Biomphalaria</taxon>
    </lineage>
</organism>